<dbReference type="EMBL" id="BOMV01000056">
    <property type="protein sequence ID" value="GIE97424.1"/>
    <property type="molecule type" value="Genomic_DNA"/>
</dbReference>
<accession>A0A919K108</accession>
<protein>
    <submittedName>
        <fullName evidence="1">Uncharacterized protein</fullName>
    </submittedName>
</protein>
<evidence type="ECO:0000313" key="2">
    <source>
        <dbReference type="Proteomes" id="UP000636960"/>
    </source>
</evidence>
<comment type="caution">
    <text evidence="1">The sequence shown here is derived from an EMBL/GenBank/DDBJ whole genome shotgun (WGS) entry which is preliminary data.</text>
</comment>
<sequence length="101" mass="10251">MVAAIRRPRSPATDLTAEPLGTTTAAHSGWLNTPIVLIGEPLARATSAAAPAVEPTSMASPRSASLALLLPAESCQVTVTPLAARSVSSHFCSCSTRLAGL</sequence>
<proteinExistence type="predicted"/>
<reference evidence="1" key="1">
    <citation type="submission" date="2021-01" db="EMBL/GenBank/DDBJ databases">
        <title>Whole genome shotgun sequence of Actinoplanes rishiriensis NBRC 108556.</title>
        <authorList>
            <person name="Komaki H."/>
            <person name="Tamura T."/>
        </authorList>
    </citation>
    <scope>NUCLEOTIDE SEQUENCE</scope>
    <source>
        <strain evidence="1">NBRC 108556</strain>
    </source>
</reference>
<gene>
    <name evidence="1" type="ORF">Ari01nite_48890</name>
</gene>
<evidence type="ECO:0000313" key="1">
    <source>
        <dbReference type="EMBL" id="GIE97424.1"/>
    </source>
</evidence>
<dbReference type="AlphaFoldDB" id="A0A919K108"/>
<organism evidence="1 2">
    <name type="scientific">Paractinoplanes rishiriensis</name>
    <dbReference type="NCBI Taxonomy" id="1050105"/>
    <lineage>
        <taxon>Bacteria</taxon>
        <taxon>Bacillati</taxon>
        <taxon>Actinomycetota</taxon>
        <taxon>Actinomycetes</taxon>
        <taxon>Micromonosporales</taxon>
        <taxon>Micromonosporaceae</taxon>
        <taxon>Paractinoplanes</taxon>
    </lineage>
</organism>
<dbReference type="Proteomes" id="UP000636960">
    <property type="component" value="Unassembled WGS sequence"/>
</dbReference>
<keyword evidence="2" id="KW-1185">Reference proteome</keyword>
<name>A0A919K108_9ACTN</name>